<keyword evidence="2" id="KW-0732">Signal</keyword>
<feature type="region of interest" description="Disordered" evidence="1">
    <location>
        <begin position="38"/>
        <end position="58"/>
    </location>
</feature>
<gene>
    <name evidence="3" type="ORF">OKA05_16370</name>
</gene>
<evidence type="ECO:0000313" key="4">
    <source>
        <dbReference type="Proteomes" id="UP001320876"/>
    </source>
</evidence>
<protein>
    <submittedName>
        <fullName evidence="3">Uncharacterized protein</fullName>
    </submittedName>
</protein>
<dbReference type="EMBL" id="JAPDDT010000007">
    <property type="protein sequence ID" value="MCW1924144.1"/>
    <property type="molecule type" value="Genomic_DNA"/>
</dbReference>
<feature type="region of interest" description="Disordered" evidence="1">
    <location>
        <begin position="92"/>
        <end position="122"/>
    </location>
</feature>
<comment type="caution">
    <text evidence="3">The sequence shown here is derived from an EMBL/GenBank/DDBJ whole genome shotgun (WGS) entry which is preliminary data.</text>
</comment>
<feature type="compositionally biased region" description="Low complexity" evidence="1">
    <location>
        <begin position="40"/>
        <end position="57"/>
    </location>
</feature>
<evidence type="ECO:0000256" key="2">
    <source>
        <dbReference type="SAM" id="SignalP"/>
    </source>
</evidence>
<reference evidence="3 4" key="1">
    <citation type="submission" date="2022-10" db="EMBL/GenBank/DDBJ databases">
        <title>Luteolibacter arcticus strain CCTCC AB 2014275, whole genome shotgun sequencing project.</title>
        <authorList>
            <person name="Zhao G."/>
            <person name="Shen L."/>
        </authorList>
    </citation>
    <scope>NUCLEOTIDE SEQUENCE [LARGE SCALE GENOMIC DNA]</scope>
    <source>
        <strain evidence="3 4">CCTCC AB 2014275</strain>
    </source>
</reference>
<evidence type="ECO:0000256" key="1">
    <source>
        <dbReference type="SAM" id="MobiDB-lite"/>
    </source>
</evidence>
<accession>A0ABT3GKU0</accession>
<organism evidence="3 4">
    <name type="scientific">Luteolibacter arcticus</name>
    <dbReference type="NCBI Taxonomy" id="1581411"/>
    <lineage>
        <taxon>Bacteria</taxon>
        <taxon>Pseudomonadati</taxon>
        <taxon>Verrucomicrobiota</taxon>
        <taxon>Verrucomicrobiia</taxon>
        <taxon>Verrucomicrobiales</taxon>
        <taxon>Verrucomicrobiaceae</taxon>
        <taxon>Luteolibacter</taxon>
    </lineage>
</organism>
<feature type="chain" id="PRO_5045996438" evidence="2">
    <location>
        <begin position="26"/>
        <end position="235"/>
    </location>
</feature>
<dbReference type="Proteomes" id="UP001320876">
    <property type="component" value="Unassembled WGS sequence"/>
</dbReference>
<keyword evidence="4" id="KW-1185">Reference proteome</keyword>
<feature type="region of interest" description="Disordered" evidence="1">
    <location>
        <begin position="209"/>
        <end position="235"/>
    </location>
</feature>
<evidence type="ECO:0000313" key="3">
    <source>
        <dbReference type="EMBL" id="MCW1924144.1"/>
    </source>
</evidence>
<feature type="signal peptide" evidence="2">
    <location>
        <begin position="1"/>
        <end position="25"/>
    </location>
</feature>
<sequence length="235" mass="24977">MKPTPLLPRLTVITGLLLAAGPVFAQMAEGLDSADLTPSAPAAAAPAAPAKPAAAPATEAKEIEASRYAGDELPAYVRQLSARFSIRKRQTDPFGRFQDPNHVAPEPKITSKSPTQRFKPEPPMPFSEVVAGISVNGVMPGKQQFLIGNRMFRVSDVFSLRLPNGKQIGVKVLAVNSARIRFLNVSTNETADHILNMLPEGVKKGIGQITAPGVESDDSQAPVDIQPTVPLSTNP</sequence>
<proteinExistence type="predicted"/>
<name>A0ABT3GKU0_9BACT</name>